<comment type="caution">
    <text evidence="2">The sequence shown here is derived from an EMBL/GenBank/DDBJ whole genome shotgun (WGS) entry which is preliminary data.</text>
</comment>
<name>X1TA73_9ZZZZ</name>
<feature type="compositionally biased region" description="Basic and acidic residues" evidence="1">
    <location>
        <begin position="59"/>
        <end position="70"/>
    </location>
</feature>
<sequence>RDSDEATRFLAKLRAEFPDVDILDVSKDWAAAKLSEPLTKKSMPFKQLRAWMKKARQFAQERRDRGEQPTKPKQARAKGPIKYLGGSEEPGPEGPADMPGVR</sequence>
<evidence type="ECO:0000256" key="1">
    <source>
        <dbReference type="SAM" id="MobiDB-lite"/>
    </source>
</evidence>
<protein>
    <submittedName>
        <fullName evidence="2">Uncharacterized protein</fullName>
    </submittedName>
</protein>
<organism evidence="2">
    <name type="scientific">marine sediment metagenome</name>
    <dbReference type="NCBI Taxonomy" id="412755"/>
    <lineage>
        <taxon>unclassified sequences</taxon>
        <taxon>metagenomes</taxon>
        <taxon>ecological metagenomes</taxon>
    </lineage>
</organism>
<feature type="non-terminal residue" evidence="2">
    <location>
        <position position="1"/>
    </location>
</feature>
<reference evidence="2" key="1">
    <citation type="journal article" date="2014" name="Front. Microbiol.">
        <title>High frequency of phylogenetically diverse reductive dehalogenase-homologous genes in deep subseafloor sedimentary metagenomes.</title>
        <authorList>
            <person name="Kawai M."/>
            <person name="Futagami T."/>
            <person name="Toyoda A."/>
            <person name="Takaki Y."/>
            <person name="Nishi S."/>
            <person name="Hori S."/>
            <person name="Arai W."/>
            <person name="Tsubouchi T."/>
            <person name="Morono Y."/>
            <person name="Uchiyama I."/>
            <person name="Ito T."/>
            <person name="Fujiyama A."/>
            <person name="Inagaki F."/>
            <person name="Takami H."/>
        </authorList>
    </citation>
    <scope>NUCLEOTIDE SEQUENCE</scope>
    <source>
        <strain evidence="2">Expedition CK06-06</strain>
    </source>
</reference>
<proteinExistence type="predicted"/>
<evidence type="ECO:0000313" key="2">
    <source>
        <dbReference type="EMBL" id="GAI76919.1"/>
    </source>
</evidence>
<dbReference type="AlphaFoldDB" id="X1TA73"/>
<feature type="region of interest" description="Disordered" evidence="1">
    <location>
        <begin position="51"/>
        <end position="102"/>
    </location>
</feature>
<dbReference type="EMBL" id="BARW01013168">
    <property type="protein sequence ID" value="GAI76919.1"/>
    <property type="molecule type" value="Genomic_DNA"/>
</dbReference>
<accession>X1TA73</accession>
<gene>
    <name evidence="2" type="ORF">S12H4_24327</name>
</gene>